<name>A0AAE0L413_9CHLO</name>
<accession>A0AAE0L413</accession>
<dbReference type="AlphaFoldDB" id="A0AAE0L413"/>
<dbReference type="EMBL" id="LGRX02010106">
    <property type="protein sequence ID" value="KAK3270965.1"/>
    <property type="molecule type" value="Genomic_DNA"/>
</dbReference>
<evidence type="ECO:0000256" key="1">
    <source>
        <dbReference type="SAM" id="MobiDB-lite"/>
    </source>
</evidence>
<proteinExistence type="predicted"/>
<gene>
    <name evidence="2" type="ORF">CYMTET_20660</name>
</gene>
<evidence type="ECO:0000313" key="2">
    <source>
        <dbReference type="EMBL" id="KAK3270965.1"/>
    </source>
</evidence>
<organism evidence="2 3">
    <name type="scientific">Cymbomonas tetramitiformis</name>
    <dbReference type="NCBI Taxonomy" id="36881"/>
    <lineage>
        <taxon>Eukaryota</taxon>
        <taxon>Viridiplantae</taxon>
        <taxon>Chlorophyta</taxon>
        <taxon>Pyramimonadophyceae</taxon>
        <taxon>Pyramimonadales</taxon>
        <taxon>Pyramimonadaceae</taxon>
        <taxon>Cymbomonas</taxon>
    </lineage>
</organism>
<protein>
    <submittedName>
        <fullName evidence="2">Uncharacterized protein</fullName>
    </submittedName>
</protein>
<feature type="region of interest" description="Disordered" evidence="1">
    <location>
        <begin position="85"/>
        <end position="108"/>
    </location>
</feature>
<reference evidence="2 3" key="1">
    <citation type="journal article" date="2015" name="Genome Biol. Evol.">
        <title>Comparative Genomics of a Bacterivorous Green Alga Reveals Evolutionary Causalities and Consequences of Phago-Mixotrophic Mode of Nutrition.</title>
        <authorList>
            <person name="Burns J.A."/>
            <person name="Paasch A."/>
            <person name="Narechania A."/>
            <person name="Kim E."/>
        </authorList>
    </citation>
    <scope>NUCLEOTIDE SEQUENCE [LARGE SCALE GENOMIC DNA]</scope>
    <source>
        <strain evidence="2 3">PLY_AMNH</strain>
    </source>
</reference>
<sequence length="190" mass="20522">MQGISESSVIPFPNLHAGMDLRQVHGITDVGVLEDPSSTLNQRAGHTPRTDAMDTSTSIMNNMVLANLQAGTPIPARPGIVIDDIPAAPRKKGPPDDSPFAQGLSTSASASRCRERLAAAARYTRRCQSPMQVENEDPYAECLAPALERSSTYTGPRKRLDETLDELSPGNYVTPKKLRGAEDMFASMQL</sequence>
<comment type="caution">
    <text evidence="2">The sequence shown here is derived from an EMBL/GenBank/DDBJ whole genome shotgun (WGS) entry which is preliminary data.</text>
</comment>
<evidence type="ECO:0000313" key="3">
    <source>
        <dbReference type="Proteomes" id="UP001190700"/>
    </source>
</evidence>
<keyword evidence="3" id="KW-1185">Reference proteome</keyword>
<dbReference type="Proteomes" id="UP001190700">
    <property type="component" value="Unassembled WGS sequence"/>
</dbReference>